<keyword evidence="2" id="KW-1185">Reference proteome</keyword>
<reference evidence="1" key="1">
    <citation type="submission" date="2022-02" db="EMBL/GenBank/DDBJ databases">
        <title>Plant Genome Project.</title>
        <authorList>
            <person name="Zhang R.-G."/>
        </authorList>
    </citation>
    <scope>NUCLEOTIDE SEQUENCE</scope>
    <source>
        <strain evidence="1">AT1</strain>
    </source>
</reference>
<organism evidence="1 2">
    <name type="scientific">Rhododendron molle</name>
    <name type="common">Chinese azalea</name>
    <name type="synonym">Azalea mollis</name>
    <dbReference type="NCBI Taxonomy" id="49168"/>
    <lineage>
        <taxon>Eukaryota</taxon>
        <taxon>Viridiplantae</taxon>
        <taxon>Streptophyta</taxon>
        <taxon>Embryophyta</taxon>
        <taxon>Tracheophyta</taxon>
        <taxon>Spermatophyta</taxon>
        <taxon>Magnoliopsida</taxon>
        <taxon>eudicotyledons</taxon>
        <taxon>Gunneridae</taxon>
        <taxon>Pentapetalae</taxon>
        <taxon>asterids</taxon>
        <taxon>Ericales</taxon>
        <taxon>Ericaceae</taxon>
        <taxon>Ericoideae</taxon>
        <taxon>Rhodoreae</taxon>
        <taxon>Rhododendron</taxon>
    </lineage>
</organism>
<dbReference type="EMBL" id="CM046396">
    <property type="protein sequence ID" value="KAI8537746.1"/>
    <property type="molecule type" value="Genomic_DNA"/>
</dbReference>
<evidence type="ECO:0000313" key="2">
    <source>
        <dbReference type="Proteomes" id="UP001062846"/>
    </source>
</evidence>
<proteinExistence type="predicted"/>
<dbReference type="Proteomes" id="UP001062846">
    <property type="component" value="Chromosome 9"/>
</dbReference>
<name>A0ACC0M9Q9_RHOML</name>
<evidence type="ECO:0000313" key="1">
    <source>
        <dbReference type="EMBL" id="KAI8537746.1"/>
    </source>
</evidence>
<sequence length="207" mass="23496">MLQVKLKESLGGKKFLIVLDDVWNENYEHWDALITPFRLGACGSKIIVTMRNERVASIMQTVPIHRLKELPEEDSWMLFSKHAFEKGDCNAHPNLEKIGKEIVKKCKAGIVKLISLRHLDLSGTNLKEMPMHISRLKDLQQLTVFVVGRCSGLGLNELGEFHYLCGTISISGLQNVKSGNYALEAKMSEKKYLKKLVLKWDNITEDS</sequence>
<protein>
    <submittedName>
        <fullName evidence="1">Uncharacterized protein</fullName>
    </submittedName>
</protein>
<gene>
    <name evidence="1" type="ORF">RHMOL_Rhmol09G0048700</name>
</gene>
<accession>A0ACC0M9Q9</accession>
<comment type="caution">
    <text evidence="1">The sequence shown here is derived from an EMBL/GenBank/DDBJ whole genome shotgun (WGS) entry which is preliminary data.</text>
</comment>